<dbReference type="Gene3D" id="3.40.50.150">
    <property type="entry name" value="Vaccinia Virus protein VP39"/>
    <property type="match status" value="1"/>
</dbReference>
<dbReference type="SUPFAM" id="SSF53335">
    <property type="entry name" value="S-adenosyl-L-methionine-dependent methyltransferases"/>
    <property type="match status" value="1"/>
</dbReference>
<proteinExistence type="predicted"/>
<sequence>MADASFLTFVSQGTETDFSGWDFSYITKTGRMVEAPLPWSYGSRVVDLMSKSNTLLDMGTGGGEFLASLKPLPATVHATEGYAPNIDVARKTLEPLGVRVAVLENEDRLPYEDGTFDLILNRHEYYHPEDVMRLLKPGGVFLTQQVGGEDNKKFHTLLGAPEKHTFDDWHLANARKQLHGVGFSIEKAEEAMVNQRFYDVGAIIYYLKAVAFEIPDFSVERYREGLEAIHSSINANGFIDIPSHRFLLQARKPI</sequence>
<keyword evidence="3" id="KW-1185">Reference proteome</keyword>
<dbReference type="PANTHER" id="PTHR43460:SF1">
    <property type="entry name" value="METHYLTRANSFERASE TYPE 11 DOMAIN-CONTAINING PROTEIN"/>
    <property type="match status" value="1"/>
</dbReference>
<reference evidence="2 3" key="1">
    <citation type="submission" date="2019-03" db="EMBL/GenBank/DDBJ databases">
        <title>Genomic Encyclopedia of Type Strains, Phase IV (KMG-IV): sequencing the most valuable type-strain genomes for metagenomic binning, comparative biology and taxonomic classification.</title>
        <authorList>
            <person name="Goeker M."/>
        </authorList>
    </citation>
    <scope>NUCLEOTIDE SEQUENCE [LARGE SCALE GENOMIC DNA]</scope>
    <source>
        <strain evidence="2 3">DSM 28697</strain>
    </source>
</reference>
<dbReference type="Pfam" id="PF08241">
    <property type="entry name" value="Methyltransf_11"/>
    <property type="match status" value="1"/>
</dbReference>
<name>A0A4R6TVR7_9BACI</name>
<dbReference type="InterPro" id="IPR052939">
    <property type="entry name" value="23S_rRNA_MeTrnsfrase_RlmA"/>
</dbReference>
<organism evidence="2 3">
    <name type="scientific">Aureibacillus halotolerans</name>
    <dbReference type="NCBI Taxonomy" id="1508390"/>
    <lineage>
        <taxon>Bacteria</taxon>
        <taxon>Bacillati</taxon>
        <taxon>Bacillota</taxon>
        <taxon>Bacilli</taxon>
        <taxon>Bacillales</taxon>
        <taxon>Bacillaceae</taxon>
        <taxon>Aureibacillus</taxon>
    </lineage>
</organism>
<dbReference type="AlphaFoldDB" id="A0A4R6TVR7"/>
<dbReference type="GO" id="GO:0032259">
    <property type="term" value="P:methylation"/>
    <property type="evidence" value="ECO:0007669"/>
    <property type="project" value="UniProtKB-KW"/>
</dbReference>
<comment type="caution">
    <text evidence="2">The sequence shown here is derived from an EMBL/GenBank/DDBJ whole genome shotgun (WGS) entry which is preliminary data.</text>
</comment>
<evidence type="ECO:0000259" key="1">
    <source>
        <dbReference type="Pfam" id="PF08241"/>
    </source>
</evidence>
<dbReference type="Proteomes" id="UP000295632">
    <property type="component" value="Unassembled WGS sequence"/>
</dbReference>
<keyword evidence="2" id="KW-0808">Transferase</keyword>
<gene>
    <name evidence="2" type="ORF">EV213_11682</name>
</gene>
<dbReference type="PANTHER" id="PTHR43460">
    <property type="entry name" value="METHYLTRANSFERASE"/>
    <property type="match status" value="1"/>
</dbReference>
<dbReference type="InterPro" id="IPR013216">
    <property type="entry name" value="Methyltransf_11"/>
</dbReference>
<dbReference type="InterPro" id="IPR029063">
    <property type="entry name" value="SAM-dependent_MTases_sf"/>
</dbReference>
<keyword evidence="2" id="KW-0489">Methyltransferase</keyword>
<dbReference type="OrthoDB" id="9795864at2"/>
<dbReference type="EMBL" id="SNYJ01000016">
    <property type="protein sequence ID" value="TDQ36782.1"/>
    <property type="molecule type" value="Genomic_DNA"/>
</dbReference>
<dbReference type="GO" id="GO:0008757">
    <property type="term" value="F:S-adenosylmethionine-dependent methyltransferase activity"/>
    <property type="evidence" value="ECO:0007669"/>
    <property type="project" value="InterPro"/>
</dbReference>
<dbReference type="CDD" id="cd02440">
    <property type="entry name" value="AdoMet_MTases"/>
    <property type="match status" value="1"/>
</dbReference>
<evidence type="ECO:0000313" key="2">
    <source>
        <dbReference type="EMBL" id="TDQ36782.1"/>
    </source>
</evidence>
<accession>A0A4R6TVR7</accession>
<evidence type="ECO:0000313" key="3">
    <source>
        <dbReference type="Proteomes" id="UP000295632"/>
    </source>
</evidence>
<protein>
    <submittedName>
        <fullName evidence="2">Methyltransferase family protein</fullName>
    </submittedName>
</protein>
<feature type="domain" description="Methyltransferase type 11" evidence="1">
    <location>
        <begin position="56"/>
        <end position="142"/>
    </location>
</feature>